<keyword evidence="2 5" id="KW-0238">DNA-binding</keyword>
<evidence type="ECO:0000313" key="5">
    <source>
        <dbReference type="EMBL" id="TWG20718.1"/>
    </source>
</evidence>
<dbReference type="AlphaFoldDB" id="A0A561WA25"/>
<evidence type="ECO:0000259" key="4">
    <source>
        <dbReference type="PROSITE" id="PS50995"/>
    </source>
</evidence>
<dbReference type="PANTHER" id="PTHR33164">
    <property type="entry name" value="TRANSCRIPTIONAL REGULATOR, MARR FAMILY"/>
    <property type="match status" value="1"/>
</dbReference>
<keyword evidence="6" id="KW-1185">Reference proteome</keyword>
<proteinExistence type="predicted"/>
<dbReference type="GO" id="GO:0003700">
    <property type="term" value="F:DNA-binding transcription factor activity"/>
    <property type="evidence" value="ECO:0007669"/>
    <property type="project" value="InterPro"/>
</dbReference>
<evidence type="ECO:0000313" key="6">
    <source>
        <dbReference type="Proteomes" id="UP000320239"/>
    </source>
</evidence>
<organism evidence="5 6">
    <name type="scientific">Actinoplanes teichomyceticus</name>
    <dbReference type="NCBI Taxonomy" id="1867"/>
    <lineage>
        <taxon>Bacteria</taxon>
        <taxon>Bacillati</taxon>
        <taxon>Actinomycetota</taxon>
        <taxon>Actinomycetes</taxon>
        <taxon>Micromonosporales</taxon>
        <taxon>Micromonosporaceae</taxon>
        <taxon>Actinoplanes</taxon>
    </lineage>
</organism>
<keyword evidence="1" id="KW-0805">Transcription regulation</keyword>
<comment type="caution">
    <text evidence="5">The sequence shown here is derived from an EMBL/GenBank/DDBJ whole genome shotgun (WGS) entry which is preliminary data.</text>
</comment>
<sequence>MTDEAVALMHLAHQLHRSLDRRVQGDFTHPKPPEAQIVALWQIRERPGITVRELATELQMQPNNASALVTAMVKNGLLTREPDERDRRVVRLRVTGEARDRIDRVQELFTGYLSAALADLAHEERDAVRAALPALARIARHVRDGGRH</sequence>
<dbReference type="PANTHER" id="PTHR33164:SF103">
    <property type="entry name" value="REGULATORY PROTEIN MARR"/>
    <property type="match status" value="1"/>
</dbReference>
<dbReference type="GO" id="GO:0006950">
    <property type="term" value="P:response to stress"/>
    <property type="evidence" value="ECO:0007669"/>
    <property type="project" value="TreeGrafter"/>
</dbReference>
<keyword evidence="3" id="KW-0804">Transcription</keyword>
<evidence type="ECO:0000256" key="2">
    <source>
        <dbReference type="ARBA" id="ARBA00023125"/>
    </source>
</evidence>
<dbReference type="PROSITE" id="PS50995">
    <property type="entry name" value="HTH_MARR_2"/>
    <property type="match status" value="1"/>
</dbReference>
<reference evidence="5 6" key="1">
    <citation type="submission" date="2019-06" db="EMBL/GenBank/DDBJ databases">
        <title>Sequencing the genomes of 1000 actinobacteria strains.</title>
        <authorList>
            <person name="Klenk H.-P."/>
        </authorList>
    </citation>
    <scope>NUCLEOTIDE SEQUENCE [LARGE SCALE GENOMIC DNA]</scope>
    <source>
        <strain evidence="5 6">DSM 43866</strain>
    </source>
</reference>
<dbReference type="SMART" id="SM00347">
    <property type="entry name" value="HTH_MARR"/>
    <property type="match status" value="1"/>
</dbReference>
<dbReference type="InterPro" id="IPR036390">
    <property type="entry name" value="WH_DNA-bd_sf"/>
</dbReference>
<dbReference type="OrthoDB" id="3295125at2"/>
<dbReference type="InterPro" id="IPR023187">
    <property type="entry name" value="Tscrpt_reg_MarR-type_CS"/>
</dbReference>
<dbReference type="PROSITE" id="PS01117">
    <property type="entry name" value="HTH_MARR_1"/>
    <property type="match status" value="1"/>
</dbReference>
<dbReference type="Pfam" id="PF01047">
    <property type="entry name" value="MarR"/>
    <property type="match status" value="1"/>
</dbReference>
<dbReference type="InterPro" id="IPR039422">
    <property type="entry name" value="MarR/SlyA-like"/>
</dbReference>
<gene>
    <name evidence="5" type="ORF">FHX34_103247</name>
</gene>
<dbReference type="Proteomes" id="UP000320239">
    <property type="component" value="Unassembled WGS sequence"/>
</dbReference>
<dbReference type="InterPro" id="IPR000835">
    <property type="entry name" value="HTH_MarR-typ"/>
</dbReference>
<dbReference type="EMBL" id="VIWY01000003">
    <property type="protein sequence ID" value="TWG20718.1"/>
    <property type="molecule type" value="Genomic_DNA"/>
</dbReference>
<evidence type="ECO:0000256" key="1">
    <source>
        <dbReference type="ARBA" id="ARBA00023015"/>
    </source>
</evidence>
<name>A0A561WA25_ACTTI</name>
<evidence type="ECO:0000256" key="3">
    <source>
        <dbReference type="ARBA" id="ARBA00023163"/>
    </source>
</evidence>
<dbReference type="RefSeq" id="WP_122979447.1">
    <property type="nucleotide sequence ID" value="NZ_BOMX01000104.1"/>
</dbReference>
<dbReference type="Gene3D" id="1.10.10.10">
    <property type="entry name" value="Winged helix-like DNA-binding domain superfamily/Winged helix DNA-binding domain"/>
    <property type="match status" value="1"/>
</dbReference>
<dbReference type="GO" id="GO:0003677">
    <property type="term" value="F:DNA binding"/>
    <property type="evidence" value="ECO:0007669"/>
    <property type="project" value="UniProtKB-KW"/>
</dbReference>
<feature type="domain" description="HTH marR-type" evidence="4">
    <location>
        <begin position="5"/>
        <end position="137"/>
    </location>
</feature>
<dbReference type="InterPro" id="IPR036388">
    <property type="entry name" value="WH-like_DNA-bd_sf"/>
</dbReference>
<protein>
    <submittedName>
        <fullName evidence="5">DNA-binding MarR family transcriptional regulator</fullName>
    </submittedName>
</protein>
<dbReference type="SUPFAM" id="SSF46785">
    <property type="entry name" value="Winged helix' DNA-binding domain"/>
    <property type="match status" value="1"/>
</dbReference>
<accession>A0A561WA25</accession>